<dbReference type="EMBL" id="QTSX02004371">
    <property type="protein sequence ID" value="KAJ9065188.1"/>
    <property type="molecule type" value="Genomic_DNA"/>
</dbReference>
<name>A0ACC2SSC9_9FUNG</name>
<organism evidence="1 2">
    <name type="scientific">Entomophthora muscae</name>
    <dbReference type="NCBI Taxonomy" id="34485"/>
    <lineage>
        <taxon>Eukaryota</taxon>
        <taxon>Fungi</taxon>
        <taxon>Fungi incertae sedis</taxon>
        <taxon>Zoopagomycota</taxon>
        <taxon>Entomophthoromycotina</taxon>
        <taxon>Entomophthoromycetes</taxon>
        <taxon>Entomophthorales</taxon>
        <taxon>Entomophthoraceae</taxon>
        <taxon>Entomophthora</taxon>
    </lineage>
</organism>
<sequence length="353" mass="39397">MMLTKFILVVKLGLSLDIVSSEHSIPKTIGNHIISIGQKIYTAIRGTKDEAAYFSEHHTTELIERLIQASEGSSPVEVSPKRFLPLSSVPEHVASIPNSEAEAYRAVHHAGLSYCPASAVRNMICKACRRLGGGVEVIDIFTDYTYQGRAVLLFDKHHNQIVLSYRGSLFLENWIQDLVYLMAPVPYAKGAKIQLGFKQMHQKLYTDIIGPLREALDKYPDSKLLVTGHSLGAALATVMASDLLHREVVHSQRLNVITFGEPRVGNLEFARWYNSQPAHITRIVNENDIVPHLNPASLGYVNHVSEMYIQNNRSRICSSIDLEDVTCSLSRFPNLSVINHTRAWDLPLGVFAC</sequence>
<dbReference type="Proteomes" id="UP001165960">
    <property type="component" value="Unassembled WGS sequence"/>
</dbReference>
<reference evidence="1" key="1">
    <citation type="submission" date="2022-04" db="EMBL/GenBank/DDBJ databases">
        <title>Genome of the entomopathogenic fungus Entomophthora muscae.</title>
        <authorList>
            <person name="Elya C."/>
            <person name="Lovett B.R."/>
            <person name="Lee E."/>
            <person name="Macias A.M."/>
            <person name="Hajek A.E."/>
            <person name="De Bivort B.L."/>
            <person name="Kasson M.T."/>
            <person name="De Fine Licht H.H."/>
            <person name="Stajich J.E."/>
        </authorList>
    </citation>
    <scope>NUCLEOTIDE SEQUENCE</scope>
    <source>
        <strain evidence="1">Berkeley</strain>
    </source>
</reference>
<evidence type="ECO:0000313" key="1">
    <source>
        <dbReference type="EMBL" id="KAJ9065188.1"/>
    </source>
</evidence>
<evidence type="ECO:0000313" key="2">
    <source>
        <dbReference type="Proteomes" id="UP001165960"/>
    </source>
</evidence>
<gene>
    <name evidence="1" type="ORF">DSO57_1022222</name>
</gene>
<proteinExistence type="predicted"/>
<protein>
    <submittedName>
        <fullName evidence="1">Uncharacterized protein</fullName>
    </submittedName>
</protein>
<comment type="caution">
    <text evidence="1">The sequence shown here is derived from an EMBL/GenBank/DDBJ whole genome shotgun (WGS) entry which is preliminary data.</text>
</comment>
<accession>A0ACC2SSC9</accession>
<keyword evidence="2" id="KW-1185">Reference proteome</keyword>